<dbReference type="CDD" id="cd11527">
    <property type="entry name" value="NTP-PPase_dUTPase"/>
    <property type="match status" value="1"/>
</dbReference>
<gene>
    <name evidence="1" type="ORF">AB8U03_11455</name>
</gene>
<sequence>MNLMKLFELQENLDQRIGKGISIDKTSLISKKTLALQVKMAQLANETRCFNFWSNNKTINKDLILKSYVNSLCFMLTLGIEKGFTDISIKIKPNEYDITSQFLNLYIDINDFVISSSKDHYITLFEDFISLGNKLGFSLKEIENAYYYNNSFLIKKSGCY</sequence>
<dbReference type="Proteomes" id="UP001564657">
    <property type="component" value="Unassembled WGS sequence"/>
</dbReference>
<accession>A0ABV4BPV2</accession>
<evidence type="ECO:0000313" key="2">
    <source>
        <dbReference type="Proteomes" id="UP001564657"/>
    </source>
</evidence>
<dbReference type="PIRSF" id="PIRSF030140">
    <property type="entry name" value="UCP030140"/>
    <property type="match status" value="1"/>
</dbReference>
<dbReference type="EC" id="3.6.1.23" evidence="1"/>
<protein>
    <submittedName>
        <fullName evidence="1">dUTP diphosphatase</fullName>
        <ecNumber evidence="1">3.6.1.23</ecNumber>
    </submittedName>
</protein>
<reference evidence="1 2" key="1">
    <citation type="submission" date="2024-08" db="EMBL/GenBank/DDBJ databases">
        <title>Clostridium lapicellarii sp. nov., and Clostridium renhuaiense sp. nov., two species isolated from the mud in a fermentation cellar used for producing sauce-flavour Chinese liquors.</title>
        <authorList>
            <person name="Yang F."/>
            <person name="Wang H."/>
            <person name="Chen L.Q."/>
            <person name="Zhou N."/>
            <person name="Lu J.J."/>
            <person name="Pu X.X."/>
            <person name="Wan B."/>
            <person name="Wang L."/>
            <person name="Liu S.J."/>
        </authorList>
    </citation>
    <scope>NUCLEOTIDE SEQUENCE [LARGE SCALE GENOMIC DNA]</scope>
    <source>
        <strain evidence="1 2">MT-5</strain>
    </source>
</reference>
<dbReference type="InterPro" id="IPR016947">
    <property type="entry name" value="UCP030140"/>
</dbReference>
<keyword evidence="1" id="KW-0378">Hydrolase</keyword>
<name>A0ABV4BPV2_9CLOT</name>
<dbReference type="GO" id="GO:0004170">
    <property type="term" value="F:dUTP diphosphatase activity"/>
    <property type="evidence" value="ECO:0007669"/>
    <property type="project" value="UniProtKB-EC"/>
</dbReference>
<evidence type="ECO:0000313" key="1">
    <source>
        <dbReference type="EMBL" id="MEY8000801.1"/>
    </source>
</evidence>
<dbReference type="Gene3D" id="1.10.4010.10">
    <property type="entry name" value="Type II deoxyuridine triphosphatase"/>
    <property type="match status" value="1"/>
</dbReference>
<organism evidence="1 2">
    <name type="scientific">Clostridium moutaii</name>
    <dbReference type="NCBI Taxonomy" id="3240932"/>
    <lineage>
        <taxon>Bacteria</taxon>
        <taxon>Bacillati</taxon>
        <taxon>Bacillota</taxon>
        <taxon>Clostridia</taxon>
        <taxon>Eubacteriales</taxon>
        <taxon>Clostridiaceae</taxon>
        <taxon>Clostridium</taxon>
    </lineage>
</organism>
<dbReference type="InterPro" id="IPR014871">
    <property type="entry name" value="dUTPase/dCTP_pyrophosphatase"/>
</dbReference>
<keyword evidence="2" id="KW-1185">Reference proteome</keyword>
<dbReference type="RefSeq" id="WP_369704692.1">
    <property type="nucleotide sequence ID" value="NZ_JBGEWD010000010.1"/>
</dbReference>
<proteinExistence type="predicted"/>
<dbReference type="Pfam" id="PF08761">
    <property type="entry name" value="dUTPase_2"/>
    <property type="match status" value="1"/>
</dbReference>
<dbReference type="EMBL" id="JBGEWD010000010">
    <property type="protein sequence ID" value="MEY8000801.1"/>
    <property type="molecule type" value="Genomic_DNA"/>
</dbReference>
<dbReference type="SUPFAM" id="SSF101386">
    <property type="entry name" value="all-alpha NTP pyrophosphatases"/>
    <property type="match status" value="1"/>
</dbReference>
<comment type="caution">
    <text evidence="1">The sequence shown here is derived from an EMBL/GenBank/DDBJ whole genome shotgun (WGS) entry which is preliminary data.</text>
</comment>